<sequence>MNHQARMRWRCRRGMLELDIVLLRFMDAHYEQLDEQQHELFEALLTYPDHDLWNMIARNTGVPDEAFRPILRLLQEN</sequence>
<comment type="similarity">
    <text evidence="2">Belongs to the SdhE FAD assembly factor family.</text>
</comment>
<dbReference type="PANTHER" id="PTHR39585:SF1">
    <property type="entry name" value="FAD ASSEMBLY FACTOR SDHE"/>
    <property type="match status" value="1"/>
</dbReference>
<keyword evidence="7" id="KW-1185">Reference proteome</keyword>
<accession>A0ABX5MCC6</accession>
<evidence type="ECO:0000256" key="4">
    <source>
        <dbReference type="ARBA" id="ARBA00022490"/>
    </source>
</evidence>
<dbReference type="RefSeq" id="WP_011633950.1">
    <property type="nucleotide sequence ID" value="NZ_FMTW01000004.1"/>
</dbReference>
<dbReference type="InterPro" id="IPR050531">
    <property type="entry name" value="SdhE_FAD_assembly_factor"/>
</dbReference>
<dbReference type="Gene3D" id="1.10.150.250">
    <property type="entry name" value="Flavinator of succinate dehydrogenase"/>
    <property type="match status" value="1"/>
</dbReference>
<gene>
    <name evidence="6" type="ORF">C8R14_10222</name>
</gene>
<evidence type="ECO:0000256" key="1">
    <source>
        <dbReference type="ARBA" id="ARBA00004496"/>
    </source>
</evidence>
<dbReference type="Proteomes" id="UP000247780">
    <property type="component" value="Unassembled WGS sequence"/>
</dbReference>
<comment type="caution">
    <text evidence="6">The sequence shown here is derived from an EMBL/GenBank/DDBJ whole genome shotgun (WGS) entry which is preliminary data.</text>
</comment>
<dbReference type="EMBL" id="QICQ01000002">
    <property type="protein sequence ID" value="PXV83906.1"/>
    <property type="molecule type" value="Genomic_DNA"/>
</dbReference>
<evidence type="ECO:0000313" key="7">
    <source>
        <dbReference type="Proteomes" id="UP000247780"/>
    </source>
</evidence>
<reference evidence="6 7" key="1">
    <citation type="submission" date="2018-04" db="EMBL/GenBank/DDBJ databases">
        <title>Active sludge and wastewater microbial communities from Klosterneuburg, Austria.</title>
        <authorList>
            <person name="Wagner M."/>
        </authorList>
    </citation>
    <scope>NUCLEOTIDE SEQUENCE [LARGE SCALE GENOMIC DNA]</scope>
    <source>
        <strain evidence="6 7">Nm 57</strain>
    </source>
</reference>
<keyword evidence="4" id="KW-0963">Cytoplasm</keyword>
<evidence type="ECO:0000256" key="3">
    <source>
        <dbReference type="ARBA" id="ARBA00019418"/>
    </source>
</evidence>
<proteinExistence type="inferred from homology"/>
<organism evidence="6 7">
    <name type="scientific">Nitrosomonas eutropha</name>
    <dbReference type="NCBI Taxonomy" id="916"/>
    <lineage>
        <taxon>Bacteria</taxon>
        <taxon>Pseudomonadati</taxon>
        <taxon>Pseudomonadota</taxon>
        <taxon>Betaproteobacteria</taxon>
        <taxon>Nitrosomonadales</taxon>
        <taxon>Nitrosomonadaceae</taxon>
        <taxon>Nitrosomonas</taxon>
    </lineage>
</organism>
<evidence type="ECO:0000313" key="6">
    <source>
        <dbReference type="EMBL" id="PXV83906.1"/>
    </source>
</evidence>
<name>A0ABX5MCC6_9PROT</name>
<evidence type="ECO:0000256" key="2">
    <source>
        <dbReference type="ARBA" id="ARBA00008571"/>
    </source>
</evidence>
<dbReference type="PANTHER" id="PTHR39585">
    <property type="entry name" value="FAD ASSEMBLY FACTOR SDHE"/>
    <property type="match status" value="1"/>
</dbReference>
<protein>
    <recommendedName>
        <fullName evidence="3">FAD assembly factor SdhE</fullName>
    </recommendedName>
</protein>
<evidence type="ECO:0000256" key="5">
    <source>
        <dbReference type="ARBA" id="ARBA00023186"/>
    </source>
</evidence>
<comment type="subcellular location">
    <subcellularLocation>
        <location evidence="1">Cytoplasm</location>
    </subcellularLocation>
</comment>
<dbReference type="InterPro" id="IPR036714">
    <property type="entry name" value="SDH_sf"/>
</dbReference>
<dbReference type="SUPFAM" id="SSF109910">
    <property type="entry name" value="YgfY-like"/>
    <property type="match status" value="1"/>
</dbReference>
<keyword evidence="5" id="KW-0143">Chaperone</keyword>
<dbReference type="InterPro" id="IPR005631">
    <property type="entry name" value="SDH"/>
</dbReference>
<dbReference type="Pfam" id="PF03937">
    <property type="entry name" value="Sdh5"/>
    <property type="match status" value="1"/>
</dbReference>